<gene>
    <name evidence="2" type="ORF">CC84DRAFT_1180413</name>
</gene>
<name>A0A177BYP4_9PLEO</name>
<organism evidence="2 3">
    <name type="scientific">Paraphaeosphaeria sporulosa</name>
    <dbReference type="NCBI Taxonomy" id="1460663"/>
    <lineage>
        <taxon>Eukaryota</taxon>
        <taxon>Fungi</taxon>
        <taxon>Dikarya</taxon>
        <taxon>Ascomycota</taxon>
        <taxon>Pezizomycotina</taxon>
        <taxon>Dothideomycetes</taxon>
        <taxon>Pleosporomycetidae</taxon>
        <taxon>Pleosporales</taxon>
        <taxon>Massarineae</taxon>
        <taxon>Didymosphaeriaceae</taxon>
        <taxon>Paraphaeosphaeria</taxon>
    </lineage>
</organism>
<protein>
    <submittedName>
        <fullName evidence="2">Uncharacterized protein</fullName>
    </submittedName>
</protein>
<evidence type="ECO:0000313" key="3">
    <source>
        <dbReference type="Proteomes" id="UP000077069"/>
    </source>
</evidence>
<reference evidence="2 3" key="1">
    <citation type="submission" date="2016-05" db="EMBL/GenBank/DDBJ databases">
        <title>Comparative analysis of secretome profiles of manganese(II)-oxidizing ascomycete fungi.</title>
        <authorList>
            <consortium name="DOE Joint Genome Institute"/>
            <person name="Zeiner C.A."/>
            <person name="Purvine S.O."/>
            <person name="Zink E.M."/>
            <person name="Wu S."/>
            <person name="Pasa-Tolic L."/>
            <person name="Chaput D.L."/>
            <person name="Haridas S."/>
            <person name="Grigoriev I.V."/>
            <person name="Santelli C.M."/>
            <person name="Hansel C.M."/>
        </authorList>
    </citation>
    <scope>NUCLEOTIDE SEQUENCE [LARGE SCALE GENOMIC DNA]</scope>
    <source>
        <strain evidence="2 3">AP3s5-JAC2a</strain>
    </source>
</reference>
<dbReference type="Proteomes" id="UP000077069">
    <property type="component" value="Unassembled WGS sequence"/>
</dbReference>
<dbReference type="GeneID" id="28763961"/>
<dbReference type="RefSeq" id="XP_018030760.1">
    <property type="nucleotide sequence ID" value="XM_018180475.1"/>
</dbReference>
<accession>A0A177BYP4</accession>
<dbReference type="InParanoid" id="A0A177BYP4"/>
<dbReference type="OrthoDB" id="10557378at2759"/>
<evidence type="ECO:0000256" key="1">
    <source>
        <dbReference type="SAM" id="MobiDB-lite"/>
    </source>
</evidence>
<keyword evidence="3" id="KW-1185">Reference proteome</keyword>
<feature type="compositionally biased region" description="Acidic residues" evidence="1">
    <location>
        <begin position="77"/>
        <end position="95"/>
    </location>
</feature>
<sequence>MDALCGWIERTGIAQFMLVNNINVSMRICDPVIKVLLQIALNGGHLAPADVTVITQGLFPPNCRPSRPLHGVPGILNDEDTGESDDIDNNQEDPDPPTTCHQTSDVVTVISNLEAAFQYRRCCCKKNKEPGTPPCRTVVSLSQDLRPPHLITRLNSLALLEAVYQICGTTVVSSERSVP</sequence>
<proteinExistence type="predicted"/>
<dbReference type="AlphaFoldDB" id="A0A177BYP4"/>
<evidence type="ECO:0000313" key="2">
    <source>
        <dbReference type="EMBL" id="OAG00395.1"/>
    </source>
</evidence>
<feature type="region of interest" description="Disordered" evidence="1">
    <location>
        <begin position="70"/>
        <end position="102"/>
    </location>
</feature>
<dbReference type="EMBL" id="KV441559">
    <property type="protein sequence ID" value="OAG00395.1"/>
    <property type="molecule type" value="Genomic_DNA"/>
</dbReference>